<reference evidence="2 3" key="1">
    <citation type="submission" date="2012-06" db="EMBL/GenBank/DDBJ databases">
        <title>Finished chromosome of genome of Crinalium epipsammum PCC 9333.</title>
        <authorList>
            <consortium name="US DOE Joint Genome Institute"/>
            <person name="Gugger M."/>
            <person name="Coursin T."/>
            <person name="Rippka R."/>
            <person name="Tandeau De Marsac N."/>
            <person name="Huntemann M."/>
            <person name="Wei C.-L."/>
            <person name="Han J."/>
            <person name="Detter J.C."/>
            <person name="Han C."/>
            <person name="Tapia R."/>
            <person name="Davenport K."/>
            <person name="Daligault H."/>
            <person name="Erkkila T."/>
            <person name="Gu W."/>
            <person name="Munk A.C.C."/>
            <person name="Teshima H."/>
            <person name="Xu Y."/>
            <person name="Chain P."/>
            <person name="Chen A."/>
            <person name="Krypides N."/>
            <person name="Mavromatis K."/>
            <person name="Markowitz V."/>
            <person name="Szeto E."/>
            <person name="Ivanova N."/>
            <person name="Mikhailova N."/>
            <person name="Ovchinnikova G."/>
            <person name="Pagani I."/>
            <person name="Pati A."/>
            <person name="Goodwin L."/>
            <person name="Peters L."/>
            <person name="Pitluck S."/>
            <person name="Woyke T."/>
            <person name="Kerfeld C."/>
        </authorList>
    </citation>
    <scope>NUCLEOTIDE SEQUENCE [LARGE SCALE GENOMIC DNA]</scope>
    <source>
        <strain evidence="2 3">PCC 9333</strain>
    </source>
</reference>
<dbReference type="Proteomes" id="UP000010472">
    <property type="component" value="Chromosome"/>
</dbReference>
<gene>
    <name evidence="2" type="ORF">Cri9333_0352</name>
</gene>
<name>K9VTD5_9CYAN</name>
<evidence type="ECO:0000313" key="3">
    <source>
        <dbReference type="Proteomes" id="UP000010472"/>
    </source>
</evidence>
<protein>
    <submittedName>
        <fullName evidence="2">Transposase</fullName>
    </submittedName>
</protein>
<organism evidence="2 3">
    <name type="scientific">Crinalium epipsammum PCC 9333</name>
    <dbReference type="NCBI Taxonomy" id="1173022"/>
    <lineage>
        <taxon>Bacteria</taxon>
        <taxon>Bacillati</taxon>
        <taxon>Cyanobacteriota</taxon>
        <taxon>Cyanophyceae</taxon>
        <taxon>Gomontiellales</taxon>
        <taxon>Gomontiellaceae</taxon>
        <taxon>Crinalium</taxon>
    </lineage>
</organism>
<dbReference type="InterPro" id="IPR025457">
    <property type="entry name" value="DUF4277"/>
</dbReference>
<proteinExistence type="predicted"/>
<dbReference type="HOGENOM" id="CLU_034349_2_2_3"/>
<dbReference type="PANTHER" id="PTHR34614">
    <property type="match status" value="1"/>
</dbReference>
<dbReference type="EMBL" id="CP003620">
    <property type="protein sequence ID" value="AFZ11333.1"/>
    <property type="molecule type" value="Genomic_DNA"/>
</dbReference>
<accession>K9VTD5</accession>
<sequence>MMLQKEEIEIKNIDHLGIVAGIVDDLGLVEKINKIVGVDSREKISTGQVVKAIILNGLGFVSRPLYLFSQFFEDKAIEHLLGKEIKAEDLNDDKLGRTMDKLYRVGLSELFLLIALDTIKKYQITTKYSHLDSTSLHLHGEYQADNPKKEKGIIKENPIYITQG</sequence>
<dbReference type="AlphaFoldDB" id="K9VTD5"/>
<evidence type="ECO:0000313" key="2">
    <source>
        <dbReference type="EMBL" id="AFZ11333.1"/>
    </source>
</evidence>
<dbReference type="eggNOG" id="COG5421">
    <property type="taxonomic scope" value="Bacteria"/>
</dbReference>
<dbReference type="Pfam" id="PF14104">
    <property type="entry name" value="DUF4277"/>
    <property type="match status" value="1"/>
</dbReference>
<keyword evidence="3" id="KW-1185">Reference proteome</keyword>
<dbReference type="PATRIC" id="fig|1173022.3.peg.371"/>
<feature type="domain" description="DUF4277" evidence="1">
    <location>
        <begin position="9"/>
        <end position="115"/>
    </location>
</feature>
<dbReference type="PANTHER" id="PTHR34614:SF2">
    <property type="entry name" value="TRANSPOSASE IS4-LIKE DOMAIN-CONTAINING PROTEIN"/>
    <property type="match status" value="1"/>
</dbReference>
<dbReference type="KEGG" id="cep:Cri9333_0352"/>
<evidence type="ECO:0000259" key="1">
    <source>
        <dbReference type="Pfam" id="PF14104"/>
    </source>
</evidence>